<evidence type="ECO:0000256" key="4">
    <source>
        <dbReference type="ARBA" id="ARBA00023315"/>
    </source>
</evidence>
<dbReference type="InterPro" id="IPR032821">
    <property type="entry name" value="PKS_assoc"/>
</dbReference>
<reference evidence="8 9" key="1">
    <citation type="submission" date="2019-07" db="EMBL/GenBank/DDBJ databases">
        <title>New species of Amycolatopsis and Streptomyces.</title>
        <authorList>
            <person name="Duangmal K."/>
            <person name="Teo W.F.A."/>
            <person name="Lipun K."/>
        </authorList>
    </citation>
    <scope>NUCLEOTIDE SEQUENCE [LARGE SCALE GENOMIC DNA]</scope>
    <source>
        <strain evidence="8 9">NBRC 106415</strain>
    </source>
</reference>
<dbReference type="Pfam" id="PF00550">
    <property type="entry name" value="PP-binding"/>
    <property type="match status" value="1"/>
</dbReference>
<protein>
    <submittedName>
        <fullName evidence="8">Uncharacterized protein</fullName>
    </submittedName>
</protein>
<feature type="compositionally biased region" description="Basic and acidic residues" evidence="5">
    <location>
        <begin position="181"/>
        <end position="192"/>
    </location>
</feature>
<keyword evidence="2" id="KW-0597">Phosphoprotein</keyword>
<comment type="caution">
    <text evidence="8">The sequence shown here is derived from an EMBL/GenBank/DDBJ whole genome shotgun (WGS) entry which is preliminary data.</text>
</comment>
<dbReference type="GO" id="GO:0006633">
    <property type="term" value="P:fatty acid biosynthetic process"/>
    <property type="evidence" value="ECO:0007669"/>
    <property type="project" value="InterPro"/>
</dbReference>
<dbReference type="Gene3D" id="3.40.47.10">
    <property type="match status" value="1"/>
</dbReference>
<feature type="compositionally biased region" description="Low complexity" evidence="5">
    <location>
        <begin position="87"/>
        <end position="99"/>
    </location>
</feature>
<dbReference type="InterPro" id="IPR014031">
    <property type="entry name" value="Ketoacyl_synth_C"/>
</dbReference>
<evidence type="ECO:0000256" key="3">
    <source>
        <dbReference type="ARBA" id="ARBA00022679"/>
    </source>
</evidence>
<dbReference type="InterPro" id="IPR036736">
    <property type="entry name" value="ACP-like_sf"/>
</dbReference>
<dbReference type="GO" id="GO:0005737">
    <property type="term" value="C:cytoplasm"/>
    <property type="evidence" value="ECO:0007669"/>
    <property type="project" value="TreeGrafter"/>
</dbReference>
<dbReference type="Proteomes" id="UP000400924">
    <property type="component" value="Unassembled WGS sequence"/>
</dbReference>
<dbReference type="GO" id="GO:0017000">
    <property type="term" value="P:antibiotic biosynthetic process"/>
    <property type="evidence" value="ECO:0007669"/>
    <property type="project" value="UniProtKB-ARBA"/>
</dbReference>
<dbReference type="InterPro" id="IPR006162">
    <property type="entry name" value="Ppantetheine_attach_site"/>
</dbReference>
<accession>A0A5N8XZW7</accession>
<dbReference type="InterPro" id="IPR050091">
    <property type="entry name" value="PKS_NRPS_Biosynth_Enz"/>
</dbReference>
<evidence type="ECO:0000256" key="2">
    <source>
        <dbReference type="ARBA" id="ARBA00022553"/>
    </source>
</evidence>
<dbReference type="PROSITE" id="PS00606">
    <property type="entry name" value="KS3_1"/>
    <property type="match status" value="1"/>
</dbReference>
<dbReference type="GO" id="GO:0004315">
    <property type="term" value="F:3-oxoacyl-[acyl-carrier-protein] synthase activity"/>
    <property type="evidence" value="ECO:0007669"/>
    <property type="project" value="InterPro"/>
</dbReference>
<dbReference type="InterPro" id="IPR009081">
    <property type="entry name" value="PP-bd_ACP"/>
</dbReference>
<feature type="region of interest" description="Disordered" evidence="5">
    <location>
        <begin position="181"/>
        <end position="203"/>
    </location>
</feature>
<dbReference type="PROSITE" id="PS50075">
    <property type="entry name" value="CARRIER"/>
    <property type="match status" value="1"/>
</dbReference>
<evidence type="ECO:0000256" key="5">
    <source>
        <dbReference type="SAM" id="MobiDB-lite"/>
    </source>
</evidence>
<dbReference type="Gene3D" id="1.10.1200.10">
    <property type="entry name" value="ACP-like"/>
    <property type="match status" value="1"/>
</dbReference>
<keyword evidence="4" id="KW-0012">Acyltransferase</keyword>
<dbReference type="SMART" id="SM00825">
    <property type="entry name" value="PKS_KS"/>
    <property type="match status" value="1"/>
</dbReference>
<dbReference type="InterPro" id="IPR020806">
    <property type="entry name" value="PKS_PP-bd"/>
</dbReference>
<dbReference type="InterPro" id="IPR016039">
    <property type="entry name" value="Thiolase-like"/>
</dbReference>
<dbReference type="GO" id="GO:0071770">
    <property type="term" value="P:DIM/DIP cell wall layer assembly"/>
    <property type="evidence" value="ECO:0007669"/>
    <property type="project" value="TreeGrafter"/>
</dbReference>
<evidence type="ECO:0000259" key="7">
    <source>
        <dbReference type="PROSITE" id="PS52004"/>
    </source>
</evidence>
<dbReference type="Pfam" id="PF02801">
    <property type="entry name" value="Ketoacyl-synt_C"/>
    <property type="match status" value="1"/>
</dbReference>
<dbReference type="SMART" id="SM00823">
    <property type="entry name" value="PKS_PP"/>
    <property type="match status" value="1"/>
</dbReference>
<dbReference type="CDD" id="cd00833">
    <property type="entry name" value="PKS"/>
    <property type="match status" value="1"/>
</dbReference>
<dbReference type="PANTHER" id="PTHR43775">
    <property type="entry name" value="FATTY ACID SYNTHASE"/>
    <property type="match status" value="1"/>
</dbReference>
<organism evidence="8 9">
    <name type="scientific">Streptomyces spongiae</name>
    <dbReference type="NCBI Taxonomy" id="565072"/>
    <lineage>
        <taxon>Bacteria</taxon>
        <taxon>Bacillati</taxon>
        <taxon>Actinomycetota</taxon>
        <taxon>Actinomycetes</taxon>
        <taxon>Kitasatosporales</taxon>
        <taxon>Streptomycetaceae</taxon>
        <taxon>Streptomyces</taxon>
    </lineage>
</organism>
<dbReference type="InterPro" id="IPR020841">
    <property type="entry name" value="PKS_Beta-ketoAc_synthase_dom"/>
</dbReference>
<feature type="domain" description="Carrier" evidence="6">
    <location>
        <begin position="98"/>
        <end position="175"/>
    </location>
</feature>
<dbReference type="SMART" id="SM01294">
    <property type="entry name" value="PKS_PP_betabranch"/>
    <property type="match status" value="1"/>
</dbReference>
<feature type="domain" description="Ketosynthase family 3 (KS3)" evidence="7">
    <location>
        <begin position="205"/>
        <end position="621"/>
    </location>
</feature>
<dbReference type="InterPro" id="IPR018201">
    <property type="entry name" value="Ketoacyl_synth_AS"/>
</dbReference>
<dbReference type="GO" id="GO:0004312">
    <property type="term" value="F:fatty acid synthase activity"/>
    <property type="evidence" value="ECO:0007669"/>
    <property type="project" value="TreeGrafter"/>
</dbReference>
<dbReference type="PROSITE" id="PS52004">
    <property type="entry name" value="KS3_2"/>
    <property type="match status" value="1"/>
</dbReference>
<dbReference type="PANTHER" id="PTHR43775:SF37">
    <property type="entry name" value="SI:DKEY-61P9.11"/>
    <property type="match status" value="1"/>
</dbReference>
<proteinExistence type="predicted"/>
<feature type="compositionally biased region" description="Pro residues" evidence="5">
    <location>
        <begin position="1"/>
        <end position="86"/>
    </location>
</feature>
<feature type="non-terminal residue" evidence="8">
    <location>
        <position position="1"/>
    </location>
</feature>
<dbReference type="GO" id="GO:0031177">
    <property type="term" value="F:phosphopantetheine binding"/>
    <property type="evidence" value="ECO:0007669"/>
    <property type="project" value="InterPro"/>
</dbReference>
<gene>
    <name evidence="8" type="ORF">FNH08_49445</name>
</gene>
<evidence type="ECO:0000313" key="8">
    <source>
        <dbReference type="EMBL" id="MPY64894.1"/>
    </source>
</evidence>
<keyword evidence="1" id="KW-0596">Phosphopantetheine</keyword>
<keyword evidence="3" id="KW-0808">Transferase</keyword>
<dbReference type="GO" id="GO:0005886">
    <property type="term" value="C:plasma membrane"/>
    <property type="evidence" value="ECO:0007669"/>
    <property type="project" value="TreeGrafter"/>
</dbReference>
<evidence type="ECO:0000313" key="9">
    <source>
        <dbReference type="Proteomes" id="UP000400924"/>
    </source>
</evidence>
<dbReference type="SUPFAM" id="SSF47336">
    <property type="entry name" value="ACP-like"/>
    <property type="match status" value="1"/>
</dbReference>
<dbReference type="Pfam" id="PF16197">
    <property type="entry name" value="KAsynt_C_assoc"/>
    <property type="match status" value="1"/>
</dbReference>
<dbReference type="EMBL" id="VJZC01000988">
    <property type="protein sequence ID" value="MPY64894.1"/>
    <property type="molecule type" value="Genomic_DNA"/>
</dbReference>
<dbReference type="Pfam" id="PF00109">
    <property type="entry name" value="ketoacyl-synt"/>
    <property type="match status" value="1"/>
</dbReference>
<dbReference type="InterPro" id="IPR014030">
    <property type="entry name" value="Ketoacyl_synth_N"/>
</dbReference>
<sequence>PAPAPAPAAAPAPAPAPAPDPAPAPAPAPTPAPAPAPAPTAAPASVPTPAPTAAPAPAPAPTPARTPAPAPAPTPAPASAPDPASAPTPASGASVAPPSVRGVQASVRSVWARVLGLPAADIGPHDRFFDLGGSSLKAMAVLGELEDTFSVAVEPRVLRDHDTVAALAGHVAGLLADRREHRAETGAEERLAEPAPAPAPAPAPGGGVAVLAASCRFPGAETPEGFWEFLVSGGDTAGGVPEGRWRGAPEPNAPSGSFLTDPAAFDAGFFGMDDEEARATDPQARVFLELAHEALERAGYAGPRRTGRRIGVFAAAGESGYREVLAEAADGDLARHPAALTGNLPNLIAARVSQVLDLDGPALAVDTACSSALVALHLARQSLLSGECDLAVVGGVNLGLTPTGHRLLEATGALSPTGRCRAFGADADGFVPGEGGAALVLARLDDARDAGDPVLALVRGTAVNNDGRSLSLLAPNPRGQREVLTRAYRECGVDPDSVSYVEAHGTGTPVGDPVEAQSLGHAFPPRTDGTPRRLGSVKANLGHLLNAAGMPGLLKVVLALVHRQLPPSPHSTPPAPFLERVAPGFALVTEHQEWRDKDRPLVAGVNAFGFGGTNAHAVLEEAPSRHQPSLAPPLTASLTLSLIPI</sequence>
<evidence type="ECO:0000256" key="1">
    <source>
        <dbReference type="ARBA" id="ARBA00022450"/>
    </source>
</evidence>
<dbReference type="SUPFAM" id="SSF53901">
    <property type="entry name" value="Thiolase-like"/>
    <property type="match status" value="1"/>
</dbReference>
<keyword evidence="9" id="KW-1185">Reference proteome</keyword>
<name>A0A5N8XZW7_9ACTN</name>
<evidence type="ECO:0000259" key="6">
    <source>
        <dbReference type="PROSITE" id="PS50075"/>
    </source>
</evidence>
<dbReference type="AlphaFoldDB" id="A0A5N8XZW7"/>
<dbReference type="PROSITE" id="PS00012">
    <property type="entry name" value="PHOSPHOPANTETHEINE"/>
    <property type="match status" value="1"/>
</dbReference>
<feature type="region of interest" description="Disordered" evidence="5">
    <location>
        <begin position="1"/>
        <end position="99"/>
    </location>
</feature>